<feature type="transmembrane region" description="Helical" evidence="10">
    <location>
        <begin position="324"/>
        <end position="342"/>
    </location>
</feature>
<proteinExistence type="inferred from homology"/>
<dbReference type="GO" id="GO:0007188">
    <property type="term" value="P:adenylate cyclase-modulating G protein-coupled receptor signaling pathway"/>
    <property type="evidence" value="ECO:0000318"/>
    <property type="project" value="GO_Central"/>
</dbReference>
<protein>
    <recommendedName>
        <fullName evidence="11">G-protein coupled receptors family 1 profile domain-containing protein</fullName>
    </recommendedName>
</protein>
<evidence type="ECO:0000313" key="12">
    <source>
        <dbReference type="EMBL" id="EFX73182.1"/>
    </source>
</evidence>
<dbReference type="Pfam" id="PF00001">
    <property type="entry name" value="7tm_1"/>
    <property type="match status" value="1"/>
</dbReference>
<organism evidence="12 13">
    <name type="scientific">Daphnia pulex</name>
    <name type="common">Water flea</name>
    <dbReference type="NCBI Taxonomy" id="6669"/>
    <lineage>
        <taxon>Eukaryota</taxon>
        <taxon>Metazoa</taxon>
        <taxon>Ecdysozoa</taxon>
        <taxon>Arthropoda</taxon>
        <taxon>Crustacea</taxon>
        <taxon>Branchiopoda</taxon>
        <taxon>Diplostraca</taxon>
        <taxon>Cladocera</taxon>
        <taxon>Anomopoda</taxon>
        <taxon>Daphniidae</taxon>
        <taxon>Daphnia</taxon>
    </lineage>
</organism>
<evidence type="ECO:0000256" key="3">
    <source>
        <dbReference type="ARBA" id="ARBA00022475"/>
    </source>
</evidence>
<dbReference type="PANTHER" id="PTHR24249">
    <property type="entry name" value="HISTAMINE RECEPTOR-RELATED G-PROTEIN COUPLED RECEPTOR"/>
    <property type="match status" value="1"/>
</dbReference>
<dbReference type="GO" id="GO:0004993">
    <property type="term" value="F:G protein-coupled serotonin receptor activity"/>
    <property type="evidence" value="ECO:0000318"/>
    <property type="project" value="GO_Central"/>
</dbReference>
<feature type="transmembrane region" description="Helical" evidence="10">
    <location>
        <begin position="66"/>
        <end position="88"/>
    </location>
</feature>
<dbReference type="KEGG" id="dpx:DAPPUDRAFT_325425"/>
<dbReference type="CDD" id="cd00637">
    <property type="entry name" value="7tm_classA_rhodopsin-like"/>
    <property type="match status" value="1"/>
</dbReference>
<dbReference type="GO" id="GO:0007268">
    <property type="term" value="P:chemical synaptic transmission"/>
    <property type="evidence" value="ECO:0000318"/>
    <property type="project" value="GO_Central"/>
</dbReference>
<keyword evidence="3" id="KW-1003">Cell membrane</keyword>
<evidence type="ECO:0000313" key="13">
    <source>
        <dbReference type="Proteomes" id="UP000000305"/>
    </source>
</evidence>
<comment type="similarity">
    <text evidence="2">Belongs to the G-protein coupled receptor 1 family.</text>
</comment>
<keyword evidence="9" id="KW-0807">Transducer</keyword>
<keyword evidence="5 10" id="KW-1133">Transmembrane helix</keyword>
<keyword evidence="4 10" id="KW-0812">Transmembrane</keyword>
<dbReference type="PANTHER" id="PTHR24249:SF411">
    <property type="entry name" value="G-PROTEIN COUPLED RECEPTORS FAMILY 1 PROFILE DOMAIN-CONTAINING PROTEIN"/>
    <property type="match status" value="1"/>
</dbReference>
<dbReference type="GO" id="GO:0005886">
    <property type="term" value="C:plasma membrane"/>
    <property type="evidence" value="ECO:0000318"/>
    <property type="project" value="GO_Central"/>
</dbReference>
<gene>
    <name evidence="12" type="ORF">DAPPUDRAFT_325425</name>
</gene>
<dbReference type="GO" id="GO:0045202">
    <property type="term" value="C:synapse"/>
    <property type="evidence" value="ECO:0007669"/>
    <property type="project" value="GOC"/>
</dbReference>
<evidence type="ECO:0000256" key="6">
    <source>
        <dbReference type="ARBA" id="ARBA00023040"/>
    </source>
</evidence>
<dbReference type="GO" id="GO:0030594">
    <property type="term" value="F:neurotransmitter receptor activity"/>
    <property type="evidence" value="ECO:0000318"/>
    <property type="project" value="GO_Central"/>
</dbReference>
<keyword evidence="7 10" id="KW-0472">Membrane</keyword>
<evidence type="ECO:0000256" key="8">
    <source>
        <dbReference type="ARBA" id="ARBA00023170"/>
    </source>
</evidence>
<dbReference type="InParanoid" id="E9H4P3"/>
<evidence type="ECO:0000256" key="4">
    <source>
        <dbReference type="ARBA" id="ARBA00022692"/>
    </source>
</evidence>
<evidence type="ECO:0000256" key="9">
    <source>
        <dbReference type="ARBA" id="ARBA00023224"/>
    </source>
</evidence>
<keyword evidence="6" id="KW-0297">G-protein coupled receptor</keyword>
<evidence type="ECO:0000256" key="1">
    <source>
        <dbReference type="ARBA" id="ARBA00004651"/>
    </source>
</evidence>
<dbReference type="InterPro" id="IPR050569">
    <property type="entry name" value="TAAR"/>
</dbReference>
<dbReference type="HOGENOM" id="CLU_055342_1_0_1"/>
<dbReference type="GO" id="GO:0007187">
    <property type="term" value="P:G protein-coupled receptor signaling pathway, coupled to cyclic nucleotide second messenger"/>
    <property type="evidence" value="ECO:0000318"/>
    <property type="project" value="GO_Central"/>
</dbReference>
<evidence type="ECO:0000256" key="2">
    <source>
        <dbReference type="ARBA" id="ARBA00010663"/>
    </source>
</evidence>
<feature type="transmembrane region" description="Helical" evidence="10">
    <location>
        <begin position="282"/>
        <end position="304"/>
    </location>
</feature>
<evidence type="ECO:0000256" key="10">
    <source>
        <dbReference type="SAM" id="Phobius"/>
    </source>
</evidence>
<reference evidence="12 13" key="1">
    <citation type="journal article" date="2011" name="Science">
        <title>The ecoresponsive genome of Daphnia pulex.</title>
        <authorList>
            <person name="Colbourne J.K."/>
            <person name="Pfrender M.E."/>
            <person name="Gilbert D."/>
            <person name="Thomas W.K."/>
            <person name="Tucker A."/>
            <person name="Oakley T.H."/>
            <person name="Tokishita S."/>
            <person name="Aerts A."/>
            <person name="Arnold G.J."/>
            <person name="Basu M.K."/>
            <person name="Bauer D.J."/>
            <person name="Caceres C.E."/>
            <person name="Carmel L."/>
            <person name="Casola C."/>
            <person name="Choi J.H."/>
            <person name="Detter J.C."/>
            <person name="Dong Q."/>
            <person name="Dusheyko S."/>
            <person name="Eads B.D."/>
            <person name="Frohlich T."/>
            <person name="Geiler-Samerotte K.A."/>
            <person name="Gerlach D."/>
            <person name="Hatcher P."/>
            <person name="Jogdeo S."/>
            <person name="Krijgsveld J."/>
            <person name="Kriventseva E.V."/>
            <person name="Kultz D."/>
            <person name="Laforsch C."/>
            <person name="Lindquist E."/>
            <person name="Lopez J."/>
            <person name="Manak J.R."/>
            <person name="Muller J."/>
            <person name="Pangilinan J."/>
            <person name="Patwardhan R.P."/>
            <person name="Pitluck S."/>
            <person name="Pritham E.J."/>
            <person name="Rechtsteiner A."/>
            <person name="Rho M."/>
            <person name="Rogozin I.B."/>
            <person name="Sakarya O."/>
            <person name="Salamov A."/>
            <person name="Schaack S."/>
            <person name="Shapiro H."/>
            <person name="Shiga Y."/>
            <person name="Skalitzky C."/>
            <person name="Smith Z."/>
            <person name="Souvorov A."/>
            <person name="Sung W."/>
            <person name="Tang Z."/>
            <person name="Tsuchiya D."/>
            <person name="Tu H."/>
            <person name="Vos H."/>
            <person name="Wang M."/>
            <person name="Wolf Y.I."/>
            <person name="Yamagata H."/>
            <person name="Yamada T."/>
            <person name="Ye Y."/>
            <person name="Shaw J.R."/>
            <person name="Andrews J."/>
            <person name="Crease T.J."/>
            <person name="Tang H."/>
            <person name="Lucas S.M."/>
            <person name="Robertson H.M."/>
            <person name="Bork P."/>
            <person name="Koonin E.V."/>
            <person name="Zdobnov E.M."/>
            <person name="Grigoriev I.V."/>
            <person name="Lynch M."/>
            <person name="Boore J.L."/>
        </authorList>
    </citation>
    <scope>NUCLEOTIDE SEQUENCE [LARGE SCALE GENOMIC DNA]</scope>
</reference>
<comment type="subcellular location">
    <subcellularLocation>
        <location evidence="1">Cell membrane</location>
        <topology evidence="1">Multi-pass membrane protein</topology>
    </subcellularLocation>
</comment>
<dbReference type="SUPFAM" id="SSF81321">
    <property type="entry name" value="Family A G protein-coupled receptor-like"/>
    <property type="match status" value="1"/>
</dbReference>
<evidence type="ECO:0000259" key="11">
    <source>
        <dbReference type="PROSITE" id="PS50262"/>
    </source>
</evidence>
<accession>E9H4P3</accession>
<dbReference type="AlphaFoldDB" id="E9H4P3"/>
<dbReference type="GO" id="GO:0030425">
    <property type="term" value="C:dendrite"/>
    <property type="evidence" value="ECO:0000318"/>
    <property type="project" value="GO_Central"/>
</dbReference>
<evidence type="ECO:0000256" key="5">
    <source>
        <dbReference type="ARBA" id="ARBA00022989"/>
    </source>
</evidence>
<feature type="transmembrane region" description="Helical" evidence="10">
    <location>
        <begin position="142"/>
        <end position="166"/>
    </location>
</feature>
<dbReference type="Proteomes" id="UP000000305">
    <property type="component" value="Unassembled WGS sequence"/>
</dbReference>
<name>E9H4P3_DAPPU</name>
<feature type="transmembrane region" description="Helical" evidence="10">
    <location>
        <begin position="100"/>
        <end position="121"/>
    </location>
</feature>
<keyword evidence="13" id="KW-1185">Reference proteome</keyword>
<evidence type="ECO:0000256" key="7">
    <source>
        <dbReference type="ARBA" id="ARBA00023136"/>
    </source>
</evidence>
<dbReference type="PhylomeDB" id="E9H4P3"/>
<dbReference type="EMBL" id="GL732592">
    <property type="protein sequence ID" value="EFX73182.1"/>
    <property type="molecule type" value="Genomic_DNA"/>
</dbReference>
<keyword evidence="8" id="KW-0675">Receptor</keyword>
<feature type="transmembrane region" description="Helical" evidence="10">
    <location>
        <begin position="178"/>
        <end position="200"/>
    </location>
</feature>
<dbReference type="PROSITE" id="PS50262">
    <property type="entry name" value="G_PROTEIN_RECEP_F1_2"/>
    <property type="match status" value="1"/>
</dbReference>
<feature type="domain" description="G-protein coupled receptors family 1 profile" evidence="11">
    <location>
        <begin position="45"/>
        <end position="340"/>
    </location>
</feature>
<dbReference type="OrthoDB" id="6351817at2759"/>
<dbReference type="InterPro" id="IPR017452">
    <property type="entry name" value="GPCR_Rhodpsn_7TM"/>
</dbReference>
<feature type="transmembrane region" description="Helical" evidence="10">
    <location>
        <begin position="30"/>
        <end position="54"/>
    </location>
</feature>
<sequence>MNNSSHHHQDNVVLDKDGHVYNPIDLDDNFLIVTKFACCSIGIPLNVTIAFTIIHRRRLHRKPRNIFLLGIIFSYLTFFVPSVIKLIYWGLYPVESVCHGYVAVVGVPQGLVLLNMILALIDRYLAINRPLLHRDKMTVRSATITVIVSSLSVILLLKFIFLTRIIAPLLCEVNLLHVKIVLIILSVLSVACTVMNFIVYQQTKALLAESRRLTSAATNKTIDSDNEAEWVQLAIAGIESQNFRASSGSSSLNDHSSQVKSMSIHVDKTKISQIELEATRTLITGVTSLIVTALPPTVFVSIFLGCQLVAGGMECSSLNWLSPYMIELGLIHAVYNPLIFIARNKELRTALTCQMYRG</sequence>
<dbReference type="InterPro" id="IPR000276">
    <property type="entry name" value="GPCR_Rhodpsn"/>
</dbReference>
<dbReference type="Gene3D" id="1.20.1070.10">
    <property type="entry name" value="Rhodopsin 7-helix transmembrane proteins"/>
    <property type="match status" value="1"/>
</dbReference>
<dbReference type="FunFam" id="1.20.1070.10:FF:000503">
    <property type="entry name" value="Uncharacterized protein"/>
    <property type="match status" value="1"/>
</dbReference>